<dbReference type="PANTHER" id="PTHR43513">
    <property type="entry name" value="DIHYDROOROTATE DEHYDROGENASE B (NAD(+)), ELECTRON TRANSFER SUBUNIT"/>
    <property type="match status" value="1"/>
</dbReference>
<dbReference type="AlphaFoldDB" id="A0A915U941"/>
<evidence type="ECO:0000259" key="11">
    <source>
        <dbReference type="PROSITE" id="PS51384"/>
    </source>
</evidence>
<evidence type="ECO:0000256" key="2">
    <source>
        <dbReference type="ARBA" id="ARBA00022630"/>
    </source>
</evidence>
<evidence type="ECO:0000256" key="6">
    <source>
        <dbReference type="ARBA" id="ARBA00022982"/>
    </source>
</evidence>
<dbReference type="GO" id="GO:0006221">
    <property type="term" value="P:pyrimidine nucleotide biosynthetic process"/>
    <property type="evidence" value="ECO:0007669"/>
    <property type="project" value="InterPro"/>
</dbReference>
<keyword evidence="1" id="KW-0813">Transport</keyword>
<evidence type="ECO:0000256" key="3">
    <source>
        <dbReference type="ARBA" id="ARBA00022714"/>
    </source>
</evidence>
<dbReference type="Gene3D" id="3.40.50.80">
    <property type="entry name" value="Nucleotide-binding domain of ferredoxin-NADP reductase (FNR) module"/>
    <property type="match status" value="1"/>
</dbReference>
<evidence type="ECO:0000313" key="13">
    <source>
        <dbReference type="Proteomes" id="UP001063350"/>
    </source>
</evidence>
<dbReference type="RefSeq" id="WP_267928502.1">
    <property type="nucleotide sequence ID" value="NZ_AP024233.1"/>
</dbReference>
<evidence type="ECO:0000256" key="1">
    <source>
        <dbReference type="ARBA" id="ARBA00022448"/>
    </source>
</evidence>
<dbReference type="Pfam" id="PF00175">
    <property type="entry name" value="NAD_binding_1"/>
    <property type="match status" value="1"/>
</dbReference>
<dbReference type="Proteomes" id="UP001063350">
    <property type="component" value="Chromosome"/>
</dbReference>
<name>A0A915U941_9BACT</name>
<dbReference type="PANTHER" id="PTHR43513:SF1">
    <property type="entry name" value="ANAEROBIC SULFITE REDUCTASE SUBUNIT B"/>
    <property type="match status" value="1"/>
</dbReference>
<protein>
    <submittedName>
        <fullName evidence="12">Hydrogenase</fullName>
    </submittedName>
</protein>
<dbReference type="CDD" id="cd06221">
    <property type="entry name" value="sulfite_reductase_like"/>
    <property type="match status" value="1"/>
</dbReference>
<evidence type="ECO:0000256" key="8">
    <source>
        <dbReference type="ARBA" id="ARBA00023014"/>
    </source>
</evidence>
<sequence>MKQTNSTPHRKNRERARQFAQMSDNIYLPCQARVDEIIRENDQVLTFVCSFEDVLCNKDFSYVPGQFMMVSMPHLGEAPISFSSSPTEGTGFRLTVRRAGRLTSAMHELKPGDQIGVRGPCGTPFPVRELEGSNLLFVGGGIGMAPLRSVVQYALANRERYGDITVLYGARTPADLCFRKEIGLWRRQGVTCLLSVDHGDENWTEHVGLVTELLDQVQVSPASDRALVCGPGIMMRFVLQKLVTLGLEPGSIWTTLERHMKCGVGICGHCHFEDRLVCWDGPVFSMAQLPDLENL</sequence>
<feature type="binding site" evidence="10">
    <location>
        <position position="278"/>
    </location>
    <ligand>
        <name>[2Fe-2S] cluster</name>
        <dbReference type="ChEBI" id="CHEBI:190135"/>
    </ligand>
</feature>
<dbReference type="InterPro" id="IPR050353">
    <property type="entry name" value="PyrK_electron_transfer"/>
</dbReference>
<dbReference type="GO" id="GO:0050660">
    <property type="term" value="F:flavin adenine dinucleotide binding"/>
    <property type="evidence" value="ECO:0007669"/>
    <property type="project" value="InterPro"/>
</dbReference>
<feature type="binding site" evidence="10">
    <location>
        <position position="270"/>
    </location>
    <ligand>
        <name>[2Fe-2S] cluster</name>
        <dbReference type="ChEBI" id="CHEBI:190135"/>
    </ligand>
</feature>
<comment type="cofactor">
    <cofactor evidence="10">
        <name>[2Fe-2S] cluster</name>
        <dbReference type="ChEBI" id="CHEBI:190135"/>
    </cofactor>
    <text evidence="10">Binds 1 [2Fe-2S] cluster per subunit.</text>
</comment>
<dbReference type="InterPro" id="IPR017938">
    <property type="entry name" value="Riboflavin_synthase-like_b-brl"/>
</dbReference>
<dbReference type="PIRSF" id="PIRSF006816">
    <property type="entry name" value="Cyc3_hyd_g"/>
    <property type="match status" value="1"/>
</dbReference>
<dbReference type="Pfam" id="PF10418">
    <property type="entry name" value="DHODB_Fe-S_bind"/>
    <property type="match status" value="1"/>
</dbReference>
<dbReference type="Gene3D" id="2.40.30.10">
    <property type="entry name" value="Translation factors"/>
    <property type="match status" value="1"/>
</dbReference>
<dbReference type="GO" id="GO:0046872">
    <property type="term" value="F:metal ion binding"/>
    <property type="evidence" value="ECO:0007669"/>
    <property type="project" value="UniProtKB-KW"/>
</dbReference>
<gene>
    <name evidence="12" type="ORF">GF1_09770</name>
</gene>
<feature type="domain" description="FAD-binding FR-type" evidence="11">
    <location>
        <begin position="27"/>
        <end position="127"/>
    </location>
</feature>
<keyword evidence="4 10" id="KW-0479">Metal-binding</keyword>
<keyword evidence="2" id="KW-0285">Flavoprotein</keyword>
<dbReference type="PRINTS" id="PR00410">
    <property type="entry name" value="PHEHYDRXLASE"/>
</dbReference>
<evidence type="ECO:0000256" key="9">
    <source>
        <dbReference type="ARBA" id="ARBA00034078"/>
    </source>
</evidence>
<comment type="cofactor">
    <cofactor evidence="9">
        <name>[2Fe-2S] cluster</name>
        <dbReference type="ChEBI" id="CHEBI:190135"/>
    </cofactor>
</comment>
<dbReference type="Pfam" id="PF00970">
    <property type="entry name" value="FAD_binding_6"/>
    <property type="match status" value="1"/>
</dbReference>
<dbReference type="KEGG" id="ddu:GF1_09770"/>
<evidence type="ECO:0000256" key="7">
    <source>
        <dbReference type="ARBA" id="ARBA00023004"/>
    </source>
</evidence>
<dbReference type="InterPro" id="IPR012165">
    <property type="entry name" value="Cyt_c3_hydrogenase_gsu"/>
</dbReference>
<dbReference type="InterPro" id="IPR008333">
    <property type="entry name" value="Cbr1-like_FAD-bd_dom"/>
</dbReference>
<dbReference type="SUPFAM" id="SSF52343">
    <property type="entry name" value="Ferredoxin reductase-like, C-terminal NADP-linked domain"/>
    <property type="match status" value="1"/>
</dbReference>
<feature type="binding site" evidence="10">
    <location>
        <position position="262"/>
    </location>
    <ligand>
        <name>[2Fe-2S] cluster</name>
        <dbReference type="ChEBI" id="CHEBI:190135"/>
    </ligand>
</feature>
<dbReference type="SUPFAM" id="SSF63380">
    <property type="entry name" value="Riboflavin synthase domain-like"/>
    <property type="match status" value="1"/>
</dbReference>
<proteinExistence type="predicted"/>
<reference evidence="12" key="1">
    <citation type="submission" date="2020-12" db="EMBL/GenBank/DDBJ databases">
        <title>Desulfobium dissulfuricans gen. nov., sp. nov., a novel mesophilic, sulfate-reducing bacterium isolated from a deep-sea hydrothermal vent.</title>
        <authorList>
            <person name="Hashimoto Y."/>
            <person name="Tame A."/>
            <person name="Sawayama S."/>
            <person name="Miyazaki J."/>
            <person name="Takai K."/>
            <person name="Nakagawa S."/>
        </authorList>
    </citation>
    <scope>NUCLEOTIDE SEQUENCE</scope>
    <source>
        <strain evidence="12">GF1</strain>
    </source>
</reference>
<evidence type="ECO:0000256" key="10">
    <source>
        <dbReference type="PIRSR" id="PIRSR006816-2"/>
    </source>
</evidence>
<organism evidence="12 13">
    <name type="scientific">Desulfolithobacter dissulfuricans</name>
    <dbReference type="NCBI Taxonomy" id="2795293"/>
    <lineage>
        <taxon>Bacteria</taxon>
        <taxon>Pseudomonadati</taxon>
        <taxon>Thermodesulfobacteriota</taxon>
        <taxon>Desulfobulbia</taxon>
        <taxon>Desulfobulbales</taxon>
        <taxon>Desulfobulbaceae</taxon>
        <taxon>Desulfolithobacter</taxon>
    </lineage>
</organism>
<evidence type="ECO:0000256" key="5">
    <source>
        <dbReference type="ARBA" id="ARBA00022827"/>
    </source>
</evidence>
<dbReference type="InterPro" id="IPR017927">
    <property type="entry name" value="FAD-bd_FR_type"/>
</dbReference>
<dbReference type="PROSITE" id="PS51384">
    <property type="entry name" value="FAD_FR"/>
    <property type="match status" value="1"/>
</dbReference>
<keyword evidence="8 10" id="KW-0411">Iron-sulfur</keyword>
<keyword evidence="13" id="KW-1185">Reference proteome</keyword>
<dbReference type="InterPro" id="IPR039261">
    <property type="entry name" value="FNR_nucleotide-bd"/>
</dbReference>
<dbReference type="EMBL" id="AP024233">
    <property type="protein sequence ID" value="BCO08601.1"/>
    <property type="molecule type" value="Genomic_DNA"/>
</dbReference>
<dbReference type="InterPro" id="IPR037117">
    <property type="entry name" value="Dihydroorotate_DH_ele_sf"/>
</dbReference>
<evidence type="ECO:0000313" key="12">
    <source>
        <dbReference type="EMBL" id="BCO08601.1"/>
    </source>
</evidence>
<dbReference type="InterPro" id="IPR001433">
    <property type="entry name" value="OxRdtase_FAD/NAD-bd"/>
</dbReference>
<keyword evidence="6" id="KW-0249">Electron transport</keyword>
<dbReference type="GO" id="GO:0051537">
    <property type="term" value="F:2 iron, 2 sulfur cluster binding"/>
    <property type="evidence" value="ECO:0007669"/>
    <property type="project" value="UniProtKB-KW"/>
</dbReference>
<dbReference type="Gene3D" id="2.10.240.10">
    <property type="entry name" value="Dihydroorotate dehydrogenase, electron transfer subunit"/>
    <property type="match status" value="1"/>
</dbReference>
<feature type="binding site" evidence="10">
    <location>
        <position position="267"/>
    </location>
    <ligand>
        <name>[2Fe-2S] cluster</name>
        <dbReference type="ChEBI" id="CHEBI:190135"/>
    </ligand>
</feature>
<keyword evidence="7 10" id="KW-0408">Iron</keyword>
<keyword evidence="3 10" id="KW-0001">2Fe-2S</keyword>
<evidence type="ECO:0000256" key="4">
    <source>
        <dbReference type="ARBA" id="ARBA00022723"/>
    </source>
</evidence>
<dbReference type="GO" id="GO:0016491">
    <property type="term" value="F:oxidoreductase activity"/>
    <property type="evidence" value="ECO:0007669"/>
    <property type="project" value="InterPro"/>
</dbReference>
<accession>A0A915U941</accession>
<keyword evidence="5" id="KW-0274">FAD</keyword>
<dbReference type="InterPro" id="IPR019480">
    <property type="entry name" value="Dihydroorotate_DH_Fe-S-bd"/>
</dbReference>